<evidence type="ECO:0000313" key="2">
    <source>
        <dbReference type="EMBL" id="QNT92314.1"/>
    </source>
</evidence>
<feature type="region of interest" description="Disordered" evidence="1">
    <location>
        <begin position="68"/>
        <end position="94"/>
    </location>
</feature>
<reference evidence="2 3" key="1">
    <citation type="submission" date="2020-04" db="EMBL/GenBank/DDBJ databases">
        <title>Characterization and engineering of Streptomyces griseofuscus DSM40191 as a potential heterologous host for expression of BGCs.</title>
        <authorList>
            <person name="Gren T."/>
            <person name="Whitford C.M."/>
            <person name="Mohite O.S."/>
            <person name="Joergensen T.S."/>
            <person name="Nielsen J.B."/>
            <person name="Lee S.Y."/>
            <person name="Weber T."/>
        </authorList>
    </citation>
    <scope>NUCLEOTIDE SEQUENCE [LARGE SCALE GENOMIC DNA]</scope>
    <source>
        <strain evidence="2 3">DSM 40191</strain>
    </source>
</reference>
<feature type="region of interest" description="Disordered" evidence="1">
    <location>
        <begin position="1"/>
        <end position="25"/>
    </location>
</feature>
<evidence type="ECO:0000256" key="1">
    <source>
        <dbReference type="SAM" id="MobiDB-lite"/>
    </source>
</evidence>
<name>A0A7H1PW84_9ACTN</name>
<protein>
    <submittedName>
        <fullName evidence="2">Uncharacterized protein</fullName>
    </submittedName>
</protein>
<evidence type="ECO:0000313" key="3">
    <source>
        <dbReference type="Proteomes" id="UP000516422"/>
    </source>
</evidence>
<dbReference type="AlphaFoldDB" id="A0A7H1PW84"/>
<organism evidence="2 3">
    <name type="scientific">Streptomyces griseofuscus</name>
    <dbReference type="NCBI Taxonomy" id="146922"/>
    <lineage>
        <taxon>Bacteria</taxon>
        <taxon>Bacillati</taxon>
        <taxon>Actinomycetota</taxon>
        <taxon>Actinomycetes</taxon>
        <taxon>Kitasatosporales</taxon>
        <taxon>Streptomycetaceae</taxon>
        <taxon>Streptomyces</taxon>
    </lineage>
</organism>
<feature type="compositionally biased region" description="Basic residues" evidence="1">
    <location>
        <begin position="79"/>
        <end position="92"/>
    </location>
</feature>
<gene>
    <name evidence="2" type="ORF">HEP81_01987</name>
</gene>
<dbReference type="KEGG" id="sgf:HEP81_01987"/>
<dbReference type="EMBL" id="CP051006">
    <property type="protein sequence ID" value="QNT92314.1"/>
    <property type="molecule type" value="Genomic_DNA"/>
</dbReference>
<sequence>MESLTSSAHHHAKRDGPAATQQPRDAIAVSQDLDDMLVAGIQQLRHTSIEPAHSVSDRMVLRRNAPRRHCNGPSTSLPRHVKAAHGTAPRRMRQVDPVIVKVPIPNGAGI</sequence>
<dbReference type="Proteomes" id="UP000516422">
    <property type="component" value="Chromosome"/>
</dbReference>
<accession>A0A7H1PW84</accession>
<proteinExistence type="predicted"/>